<sequence>MGYRVEGRVGPQGLQPCREERPPPSFTPKGSLPDLMREVDFPGLPRWAFRTRSVRATLSKATSLALAHPTTPNSQKQKTPLVSKHKWGQKGG</sequence>
<organism evidence="2 3">
    <name type="scientific">Prosthecobacter debontii</name>
    <dbReference type="NCBI Taxonomy" id="48467"/>
    <lineage>
        <taxon>Bacteria</taxon>
        <taxon>Pseudomonadati</taxon>
        <taxon>Verrucomicrobiota</taxon>
        <taxon>Verrucomicrobiia</taxon>
        <taxon>Verrucomicrobiales</taxon>
        <taxon>Verrucomicrobiaceae</taxon>
        <taxon>Prosthecobacter</taxon>
    </lineage>
</organism>
<accession>A0A1T4XZG7</accession>
<evidence type="ECO:0000313" key="3">
    <source>
        <dbReference type="Proteomes" id="UP000190774"/>
    </source>
</evidence>
<protein>
    <submittedName>
        <fullName evidence="2">Uncharacterized protein</fullName>
    </submittedName>
</protein>
<dbReference type="Proteomes" id="UP000190774">
    <property type="component" value="Unassembled WGS sequence"/>
</dbReference>
<name>A0A1T4XZG7_9BACT</name>
<reference evidence="3" key="1">
    <citation type="submission" date="2017-02" db="EMBL/GenBank/DDBJ databases">
        <authorList>
            <person name="Varghese N."/>
            <person name="Submissions S."/>
        </authorList>
    </citation>
    <scope>NUCLEOTIDE SEQUENCE [LARGE SCALE GENOMIC DNA]</scope>
    <source>
        <strain evidence="3">ATCC 700200</strain>
    </source>
</reference>
<proteinExistence type="predicted"/>
<feature type="region of interest" description="Disordered" evidence="1">
    <location>
        <begin position="1"/>
        <end position="34"/>
    </location>
</feature>
<dbReference type="AlphaFoldDB" id="A0A1T4XZG7"/>
<keyword evidence="3" id="KW-1185">Reference proteome</keyword>
<feature type="compositionally biased region" description="Polar residues" evidence="1">
    <location>
        <begin position="70"/>
        <end position="80"/>
    </location>
</feature>
<feature type="compositionally biased region" description="Basic residues" evidence="1">
    <location>
        <begin position="83"/>
        <end position="92"/>
    </location>
</feature>
<evidence type="ECO:0000313" key="2">
    <source>
        <dbReference type="EMBL" id="SKA94451.1"/>
    </source>
</evidence>
<feature type="region of interest" description="Disordered" evidence="1">
    <location>
        <begin position="65"/>
        <end position="92"/>
    </location>
</feature>
<evidence type="ECO:0000256" key="1">
    <source>
        <dbReference type="SAM" id="MobiDB-lite"/>
    </source>
</evidence>
<gene>
    <name evidence="2" type="ORF">SAMN02745166_02167</name>
</gene>
<dbReference type="EMBL" id="FUYE01000006">
    <property type="protein sequence ID" value="SKA94451.1"/>
    <property type="molecule type" value="Genomic_DNA"/>
</dbReference>